<gene>
    <name evidence="1" type="ORF">HYPSUDRAFT_454709</name>
</gene>
<keyword evidence="2" id="KW-1185">Reference proteome</keyword>
<dbReference type="Proteomes" id="UP000054270">
    <property type="component" value="Unassembled WGS sequence"/>
</dbReference>
<sequence>MTWLYLSASSRLNTVSSPCNLQGVLNAAVPPRDLDVPYDSRRMITFRLLTMVARSDIPTITILVLHINRRESRALFVINNGSPINPWDISTLRLLEIDENLVPALATSGSNHFCADSWWLLPSFVLRGWKKGAMNYLRPINFHTIPERKKYM</sequence>
<organism evidence="1 2">
    <name type="scientific">Hypholoma sublateritium (strain FD-334 SS-4)</name>
    <dbReference type="NCBI Taxonomy" id="945553"/>
    <lineage>
        <taxon>Eukaryota</taxon>
        <taxon>Fungi</taxon>
        <taxon>Dikarya</taxon>
        <taxon>Basidiomycota</taxon>
        <taxon>Agaricomycotina</taxon>
        <taxon>Agaricomycetes</taxon>
        <taxon>Agaricomycetidae</taxon>
        <taxon>Agaricales</taxon>
        <taxon>Agaricineae</taxon>
        <taxon>Strophariaceae</taxon>
        <taxon>Hypholoma</taxon>
    </lineage>
</organism>
<accession>A0A0D2P8D3</accession>
<name>A0A0D2P8D3_HYPSF</name>
<evidence type="ECO:0000313" key="2">
    <source>
        <dbReference type="Proteomes" id="UP000054270"/>
    </source>
</evidence>
<protein>
    <submittedName>
        <fullName evidence="1">Uncharacterized protein</fullName>
    </submittedName>
</protein>
<proteinExistence type="predicted"/>
<evidence type="ECO:0000313" key="1">
    <source>
        <dbReference type="EMBL" id="KJA24916.1"/>
    </source>
</evidence>
<dbReference type="AlphaFoldDB" id="A0A0D2P8D3"/>
<dbReference type="EMBL" id="KN817534">
    <property type="protein sequence ID" value="KJA24916.1"/>
    <property type="molecule type" value="Genomic_DNA"/>
</dbReference>
<reference evidence="2" key="1">
    <citation type="submission" date="2014-04" db="EMBL/GenBank/DDBJ databases">
        <title>Evolutionary Origins and Diversification of the Mycorrhizal Mutualists.</title>
        <authorList>
            <consortium name="DOE Joint Genome Institute"/>
            <consortium name="Mycorrhizal Genomics Consortium"/>
            <person name="Kohler A."/>
            <person name="Kuo A."/>
            <person name="Nagy L.G."/>
            <person name="Floudas D."/>
            <person name="Copeland A."/>
            <person name="Barry K.W."/>
            <person name="Cichocki N."/>
            <person name="Veneault-Fourrey C."/>
            <person name="LaButti K."/>
            <person name="Lindquist E.A."/>
            <person name="Lipzen A."/>
            <person name="Lundell T."/>
            <person name="Morin E."/>
            <person name="Murat C."/>
            <person name="Riley R."/>
            <person name="Ohm R."/>
            <person name="Sun H."/>
            <person name="Tunlid A."/>
            <person name="Henrissat B."/>
            <person name="Grigoriev I.V."/>
            <person name="Hibbett D.S."/>
            <person name="Martin F."/>
        </authorList>
    </citation>
    <scope>NUCLEOTIDE SEQUENCE [LARGE SCALE GENOMIC DNA]</scope>
    <source>
        <strain evidence="2">FD-334 SS-4</strain>
    </source>
</reference>